<dbReference type="GO" id="GO:0006637">
    <property type="term" value="P:acyl-CoA metabolic process"/>
    <property type="evidence" value="ECO:0007669"/>
    <property type="project" value="InterPro"/>
</dbReference>
<dbReference type="SUPFAM" id="SSF54637">
    <property type="entry name" value="Thioesterase/thiol ester dehydrase-isomerase"/>
    <property type="match status" value="2"/>
</dbReference>
<dbReference type="Pfam" id="PF02551">
    <property type="entry name" value="Acyl_CoA_thio"/>
    <property type="match status" value="1"/>
</dbReference>
<dbReference type="InterPro" id="IPR003703">
    <property type="entry name" value="Acyl_CoA_thio"/>
</dbReference>
<evidence type="ECO:0000313" key="10">
    <source>
        <dbReference type="EMBL" id="SED60694.1"/>
    </source>
</evidence>
<dbReference type="PANTHER" id="PTHR11066:SF34">
    <property type="entry name" value="ACYL-COENZYME A THIOESTERASE 8"/>
    <property type="match status" value="1"/>
</dbReference>
<dbReference type="InterPro" id="IPR025652">
    <property type="entry name" value="TesB_C"/>
</dbReference>
<evidence type="ECO:0000256" key="5">
    <source>
        <dbReference type="ARBA" id="ARBA00050943"/>
    </source>
</evidence>
<dbReference type="AlphaFoldDB" id="A0A1H5C2S9"/>
<dbReference type="OrthoDB" id="9781019at2"/>
<feature type="domain" description="Acyl-CoA thioesterase 2 C-terminal" evidence="8">
    <location>
        <begin position="189"/>
        <end position="299"/>
    </location>
</feature>
<organism evidence="10 11">
    <name type="scientific">Rhodococcus koreensis</name>
    <dbReference type="NCBI Taxonomy" id="99653"/>
    <lineage>
        <taxon>Bacteria</taxon>
        <taxon>Bacillati</taxon>
        <taxon>Actinomycetota</taxon>
        <taxon>Actinomycetes</taxon>
        <taxon>Mycobacteriales</taxon>
        <taxon>Nocardiaceae</taxon>
        <taxon>Rhodococcus</taxon>
    </lineage>
</organism>
<protein>
    <recommendedName>
        <fullName evidence="6">Acyl-CoA thioesterase 2</fullName>
    </recommendedName>
    <alternativeName>
        <fullName evidence="7">Thioesterase II</fullName>
    </alternativeName>
</protein>
<dbReference type="Gene3D" id="2.40.160.210">
    <property type="entry name" value="Acyl-CoA thioesterase, double hotdog domain"/>
    <property type="match status" value="1"/>
</dbReference>
<reference evidence="11" key="1">
    <citation type="submission" date="2016-10" db="EMBL/GenBank/DDBJ databases">
        <authorList>
            <person name="Varghese N."/>
            <person name="Submissions S."/>
        </authorList>
    </citation>
    <scope>NUCLEOTIDE SEQUENCE [LARGE SCALE GENOMIC DNA]</scope>
    <source>
        <strain evidence="11">DSM 44498</strain>
    </source>
</reference>
<evidence type="ECO:0000313" key="11">
    <source>
        <dbReference type="Proteomes" id="UP000183561"/>
    </source>
</evidence>
<evidence type="ECO:0000259" key="8">
    <source>
        <dbReference type="Pfam" id="PF02551"/>
    </source>
</evidence>
<dbReference type="PANTHER" id="PTHR11066">
    <property type="entry name" value="ACYL-COA THIOESTERASE"/>
    <property type="match status" value="1"/>
</dbReference>
<evidence type="ECO:0000256" key="3">
    <source>
        <dbReference type="ARBA" id="ARBA00022801"/>
    </source>
</evidence>
<dbReference type="CDD" id="cd03445">
    <property type="entry name" value="Thioesterase_II_repeat2"/>
    <property type="match status" value="1"/>
</dbReference>
<dbReference type="GO" id="GO:0009062">
    <property type="term" value="P:fatty acid catabolic process"/>
    <property type="evidence" value="ECO:0007669"/>
    <property type="project" value="TreeGrafter"/>
</dbReference>
<proteinExistence type="inferred from homology"/>
<feature type="domain" description="Acyl-CoA thioesterase-like N-terminal HotDog" evidence="9">
    <location>
        <begin position="50"/>
        <end position="125"/>
    </location>
</feature>
<dbReference type="InterPro" id="IPR029069">
    <property type="entry name" value="HotDog_dom_sf"/>
</dbReference>
<dbReference type="EMBL" id="FNSV01000005">
    <property type="protein sequence ID" value="SED60694.1"/>
    <property type="molecule type" value="Genomic_DNA"/>
</dbReference>
<accession>A0A1H5C2S9</accession>
<keyword evidence="4" id="KW-0443">Lipid metabolism</keyword>
<evidence type="ECO:0000259" key="9">
    <source>
        <dbReference type="Pfam" id="PF13622"/>
    </source>
</evidence>
<evidence type="ECO:0000256" key="2">
    <source>
        <dbReference type="ARBA" id="ARBA00011881"/>
    </source>
</evidence>
<sequence length="314" mass="34635">MPTTSVQPGGTRPAGPGDTRNGAGLIEFLSLERSDPDRFQGWCHGGSPMRAMGGQIAAQALAAAGHTVDPDRTVHSLHGYFLRGGDTDRPVDYTVERMRDGRSYSARRVTAIQQGQPIFTLTASFKRPEAGAERQTRMPQVLPPDDLADAFEYWSEIKPAAYRIAKYAQVTAMRIAPLSPGGATWAQDGGQLRQAVWFRTKESMPDDPLLHACALTYCSDITLPQTAVLDIELLYPIRAEPSKMMLSSLDHAMWFHRPFRADEWLLFAQRSTSTVDGRGFNLGEFWTRDGALVASVTQEAAIRPRSRRAEPGTT</sequence>
<comment type="subunit">
    <text evidence="2">Homotetramer.</text>
</comment>
<evidence type="ECO:0000256" key="4">
    <source>
        <dbReference type="ARBA" id="ARBA00023098"/>
    </source>
</evidence>
<dbReference type="InterPro" id="IPR042171">
    <property type="entry name" value="Acyl-CoA_hotdog"/>
</dbReference>
<keyword evidence="11" id="KW-1185">Reference proteome</keyword>
<dbReference type="CDD" id="cd03444">
    <property type="entry name" value="Thioesterase_II_repeat1"/>
    <property type="match status" value="1"/>
</dbReference>
<comment type="similarity">
    <text evidence="1">Belongs to the C/M/P thioester hydrolase family.</text>
</comment>
<keyword evidence="3" id="KW-0378">Hydrolase</keyword>
<dbReference type="GO" id="GO:0047617">
    <property type="term" value="F:fatty acyl-CoA hydrolase activity"/>
    <property type="evidence" value="ECO:0007669"/>
    <property type="project" value="UniProtKB-EC"/>
</dbReference>
<name>A0A1H5C2S9_9NOCA</name>
<dbReference type="Proteomes" id="UP000183561">
    <property type="component" value="Unassembled WGS sequence"/>
</dbReference>
<comment type="catalytic activity">
    <reaction evidence="5">
        <text>a fatty acyl-CoA + H2O = a fatty acid + CoA + H(+)</text>
        <dbReference type="Rhea" id="RHEA:16781"/>
        <dbReference type="ChEBI" id="CHEBI:15377"/>
        <dbReference type="ChEBI" id="CHEBI:15378"/>
        <dbReference type="ChEBI" id="CHEBI:28868"/>
        <dbReference type="ChEBI" id="CHEBI:57287"/>
        <dbReference type="ChEBI" id="CHEBI:77636"/>
        <dbReference type="EC" id="3.1.2.20"/>
    </reaction>
    <physiologicalReaction direction="left-to-right" evidence="5">
        <dbReference type="Rhea" id="RHEA:16782"/>
    </physiologicalReaction>
</comment>
<dbReference type="Pfam" id="PF13622">
    <property type="entry name" value="4HBT_3"/>
    <property type="match status" value="1"/>
</dbReference>
<dbReference type="InterPro" id="IPR049449">
    <property type="entry name" value="TesB_ACOT8-like_N"/>
</dbReference>
<gene>
    <name evidence="10" type="ORF">SAMN04490239_8966</name>
</gene>
<dbReference type="FunFam" id="2.40.160.210:FF:000001">
    <property type="entry name" value="Acyl-CoA thioesterase II"/>
    <property type="match status" value="1"/>
</dbReference>
<evidence type="ECO:0000256" key="1">
    <source>
        <dbReference type="ARBA" id="ARBA00006538"/>
    </source>
</evidence>
<evidence type="ECO:0000256" key="6">
    <source>
        <dbReference type="ARBA" id="ARBA00071120"/>
    </source>
</evidence>
<evidence type="ECO:0000256" key="7">
    <source>
        <dbReference type="ARBA" id="ARBA00079653"/>
    </source>
</evidence>